<organism evidence="1 2">
    <name type="scientific">Rhizobium puerariae</name>
    <dbReference type="NCBI Taxonomy" id="1585791"/>
    <lineage>
        <taxon>Bacteria</taxon>
        <taxon>Pseudomonadati</taxon>
        <taxon>Pseudomonadota</taxon>
        <taxon>Alphaproteobacteria</taxon>
        <taxon>Hyphomicrobiales</taxon>
        <taxon>Rhizobiaceae</taxon>
        <taxon>Rhizobium/Agrobacterium group</taxon>
        <taxon>Rhizobium</taxon>
    </lineage>
</organism>
<name>A0ABV6ABW6_9HYPH</name>
<dbReference type="EMBL" id="JBHMAA010000006">
    <property type="protein sequence ID" value="MFB9948119.1"/>
    <property type="molecule type" value="Genomic_DNA"/>
</dbReference>
<comment type="caution">
    <text evidence="1">The sequence shown here is derived from an EMBL/GenBank/DDBJ whole genome shotgun (WGS) entry which is preliminary data.</text>
</comment>
<evidence type="ECO:0000313" key="2">
    <source>
        <dbReference type="Proteomes" id="UP001589692"/>
    </source>
</evidence>
<sequence length="138" mass="15224">MRLDADSFPIVWMRDHDHGDEHNDAAERALLLQLFSRGERFVLIAERAPRPSDLAESTPEDRKERARMLKAYKSEMVRLCAGMILIGRASGLALPIRRAIEGFSSAMGIRFLFADDGAAALKLAKELLGSGETGASPR</sequence>
<gene>
    <name evidence="1" type="ORF">ACFFP0_04625</name>
</gene>
<dbReference type="RefSeq" id="WP_377256924.1">
    <property type="nucleotide sequence ID" value="NZ_JBHMAA010000006.1"/>
</dbReference>
<reference evidence="1 2" key="1">
    <citation type="submission" date="2024-09" db="EMBL/GenBank/DDBJ databases">
        <authorList>
            <person name="Sun Q."/>
            <person name="Mori K."/>
        </authorList>
    </citation>
    <scope>NUCLEOTIDE SEQUENCE [LARGE SCALE GENOMIC DNA]</scope>
    <source>
        <strain evidence="1 2">TBRC 4938</strain>
    </source>
</reference>
<protein>
    <recommendedName>
        <fullName evidence="3">DUF2478 domain-containing protein</fullName>
    </recommendedName>
</protein>
<dbReference type="Proteomes" id="UP001589692">
    <property type="component" value="Unassembled WGS sequence"/>
</dbReference>
<accession>A0ABV6ABW6</accession>
<evidence type="ECO:0000313" key="1">
    <source>
        <dbReference type="EMBL" id="MFB9948119.1"/>
    </source>
</evidence>
<proteinExistence type="predicted"/>
<keyword evidence="2" id="KW-1185">Reference proteome</keyword>
<evidence type="ECO:0008006" key="3">
    <source>
        <dbReference type="Google" id="ProtNLM"/>
    </source>
</evidence>